<dbReference type="EMBL" id="LCGH01000006">
    <property type="protein sequence ID" value="KKT11412.1"/>
    <property type="molecule type" value="Genomic_DNA"/>
</dbReference>
<evidence type="ECO:0000313" key="5">
    <source>
        <dbReference type="Proteomes" id="UP000033907"/>
    </source>
</evidence>
<dbReference type="PANTHER" id="PTHR44196:SF1">
    <property type="entry name" value="DEHYDROGENASE_REDUCTASE SDR FAMILY MEMBER 7B"/>
    <property type="match status" value="1"/>
</dbReference>
<reference evidence="4 5" key="1">
    <citation type="journal article" date="2015" name="Nature">
        <title>rRNA introns, odd ribosomes, and small enigmatic genomes across a large radiation of phyla.</title>
        <authorList>
            <person name="Brown C.T."/>
            <person name="Hug L.A."/>
            <person name="Thomas B.C."/>
            <person name="Sharon I."/>
            <person name="Castelle C.J."/>
            <person name="Singh A."/>
            <person name="Wilkins M.J."/>
            <person name="Williams K.H."/>
            <person name="Banfield J.F."/>
        </authorList>
    </citation>
    <scope>NUCLEOTIDE SEQUENCE [LARGE SCALE GENOMIC DNA]</scope>
</reference>
<dbReference type="PROSITE" id="PS00061">
    <property type="entry name" value="ADH_SHORT"/>
    <property type="match status" value="1"/>
</dbReference>
<organism evidence="4 5">
    <name type="scientific">Candidatus Nomurabacteria bacterium GW2011_GWF2_43_24</name>
    <dbReference type="NCBI Taxonomy" id="1618778"/>
    <lineage>
        <taxon>Bacteria</taxon>
        <taxon>Candidatus Nomuraibacteriota</taxon>
    </lineage>
</organism>
<dbReference type="AlphaFoldDB" id="A0A0G1GVK1"/>
<evidence type="ECO:0000313" key="4">
    <source>
        <dbReference type="EMBL" id="KKT11412.1"/>
    </source>
</evidence>
<dbReference type="GO" id="GO:0016491">
    <property type="term" value="F:oxidoreductase activity"/>
    <property type="evidence" value="ECO:0007669"/>
    <property type="project" value="UniProtKB-KW"/>
</dbReference>
<proteinExistence type="inferred from homology"/>
<sequence length="224" mass="24768">MDLKNKVVVITGGSKGLGKVLALCFLKNGSKVVVCSREGEFKNLKNGIIGVKADVTKENEIEALAKKVINDFGKIDIWVNNAGIWLPHKPIEETDWKRAHDLMEVNLFGTVYGSKIALAQMRKQNFGLIVNIISTSGLNGKINETAYCASKFAATGFTQSLAKEVDGKKIKVLGVYPGGMQTNLFDESKPKNYIELMDPNFVAEKIVNNLLEKKPVEELIIKRR</sequence>
<dbReference type="Gene3D" id="3.40.50.720">
    <property type="entry name" value="NAD(P)-binding Rossmann-like Domain"/>
    <property type="match status" value="1"/>
</dbReference>
<dbReference type="PANTHER" id="PTHR44196">
    <property type="entry name" value="DEHYDROGENASE/REDUCTASE SDR FAMILY MEMBER 7B"/>
    <property type="match status" value="1"/>
</dbReference>
<dbReference type="PRINTS" id="PR00080">
    <property type="entry name" value="SDRFAMILY"/>
</dbReference>
<dbReference type="InterPro" id="IPR036291">
    <property type="entry name" value="NAD(P)-bd_dom_sf"/>
</dbReference>
<comment type="similarity">
    <text evidence="1 3">Belongs to the short-chain dehydrogenases/reductases (SDR) family.</text>
</comment>
<dbReference type="PRINTS" id="PR00081">
    <property type="entry name" value="GDHRDH"/>
</dbReference>
<name>A0A0G1GVK1_9BACT</name>
<dbReference type="SUPFAM" id="SSF51735">
    <property type="entry name" value="NAD(P)-binding Rossmann-fold domains"/>
    <property type="match status" value="1"/>
</dbReference>
<keyword evidence="2" id="KW-0560">Oxidoreductase</keyword>
<dbReference type="Proteomes" id="UP000033907">
    <property type="component" value="Unassembled WGS sequence"/>
</dbReference>
<dbReference type="InterPro" id="IPR002347">
    <property type="entry name" value="SDR_fam"/>
</dbReference>
<dbReference type="InterPro" id="IPR020904">
    <property type="entry name" value="Sc_DH/Rdtase_CS"/>
</dbReference>
<evidence type="ECO:0000256" key="1">
    <source>
        <dbReference type="ARBA" id="ARBA00006484"/>
    </source>
</evidence>
<protein>
    <submittedName>
        <fullName evidence="4">Short-chain alcohol dehydrogenase</fullName>
    </submittedName>
</protein>
<gene>
    <name evidence="4" type="ORF">UV91_C0006G0041</name>
</gene>
<comment type="caution">
    <text evidence="4">The sequence shown here is derived from an EMBL/GenBank/DDBJ whole genome shotgun (WGS) entry which is preliminary data.</text>
</comment>
<accession>A0A0G1GVK1</accession>
<evidence type="ECO:0000256" key="2">
    <source>
        <dbReference type="ARBA" id="ARBA00023002"/>
    </source>
</evidence>
<evidence type="ECO:0000256" key="3">
    <source>
        <dbReference type="RuleBase" id="RU000363"/>
    </source>
</evidence>
<dbReference type="Pfam" id="PF00106">
    <property type="entry name" value="adh_short"/>
    <property type="match status" value="1"/>
</dbReference>
<dbReference type="CDD" id="cd05233">
    <property type="entry name" value="SDR_c"/>
    <property type="match status" value="1"/>
</dbReference>
<dbReference type="GO" id="GO:0016020">
    <property type="term" value="C:membrane"/>
    <property type="evidence" value="ECO:0007669"/>
    <property type="project" value="TreeGrafter"/>
</dbReference>